<comment type="catalytic activity">
    <reaction evidence="5">
        <text>an aryl sulfate + H2O = a phenol + sulfate + H(+)</text>
        <dbReference type="Rhea" id="RHEA:17261"/>
        <dbReference type="ChEBI" id="CHEBI:15377"/>
        <dbReference type="ChEBI" id="CHEBI:15378"/>
        <dbReference type="ChEBI" id="CHEBI:16189"/>
        <dbReference type="ChEBI" id="CHEBI:33853"/>
        <dbReference type="ChEBI" id="CHEBI:140317"/>
        <dbReference type="EC" id="3.1.6.1"/>
    </reaction>
</comment>
<keyword evidence="3 5" id="KW-0378">Hydrolase</keyword>
<evidence type="ECO:0000256" key="1">
    <source>
        <dbReference type="ARBA" id="ARBA00008779"/>
    </source>
</evidence>
<dbReference type="GO" id="GO:0004065">
    <property type="term" value="F:arylsulfatase activity"/>
    <property type="evidence" value="ECO:0007669"/>
    <property type="project" value="UniProtKB-UniRule"/>
</dbReference>
<dbReference type="PIRSF" id="PIRSF000972">
    <property type="entry name" value="Arylsulf_plant"/>
    <property type="match status" value="1"/>
</dbReference>
<dbReference type="Gene3D" id="3.40.720.10">
    <property type="entry name" value="Alkaline Phosphatase, subunit A"/>
    <property type="match status" value="1"/>
</dbReference>
<dbReference type="InterPro" id="IPR000917">
    <property type="entry name" value="Sulfatase_N"/>
</dbReference>
<evidence type="ECO:0000256" key="3">
    <source>
        <dbReference type="ARBA" id="ARBA00022801"/>
    </source>
</evidence>
<dbReference type="PROSITE" id="PS00523">
    <property type="entry name" value="SULFATASE_1"/>
    <property type="match status" value="1"/>
</dbReference>
<organism evidence="9 10">
    <name type="scientific">Aspergillus nanangensis</name>
    <dbReference type="NCBI Taxonomy" id="2582783"/>
    <lineage>
        <taxon>Eukaryota</taxon>
        <taxon>Fungi</taxon>
        <taxon>Dikarya</taxon>
        <taxon>Ascomycota</taxon>
        <taxon>Pezizomycotina</taxon>
        <taxon>Eurotiomycetes</taxon>
        <taxon>Eurotiomycetidae</taxon>
        <taxon>Eurotiales</taxon>
        <taxon>Aspergillaceae</taxon>
        <taxon>Aspergillus</taxon>
        <taxon>Aspergillus subgen. Circumdati</taxon>
    </lineage>
</organism>
<evidence type="ECO:0000259" key="8">
    <source>
        <dbReference type="Pfam" id="PF00884"/>
    </source>
</evidence>
<name>A0AAD4GW45_ASPNN</name>
<evidence type="ECO:0000256" key="4">
    <source>
        <dbReference type="ARBA" id="ARBA00023180"/>
    </source>
</evidence>
<dbReference type="CDD" id="cd16147">
    <property type="entry name" value="G6S"/>
    <property type="match status" value="1"/>
</dbReference>
<dbReference type="EC" id="3.1.6.1" evidence="5"/>
<evidence type="ECO:0000256" key="5">
    <source>
        <dbReference type="PIRNR" id="PIRNR000972"/>
    </source>
</evidence>
<reference evidence="9" key="2">
    <citation type="submission" date="2020-02" db="EMBL/GenBank/DDBJ databases">
        <authorList>
            <person name="Gilchrist C.L.M."/>
            <person name="Chooi Y.-H."/>
        </authorList>
    </citation>
    <scope>NUCLEOTIDE SEQUENCE</scope>
    <source>
        <strain evidence="9">MST-FP2251</strain>
    </source>
</reference>
<comment type="PTM">
    <text evidence="6">The conversion to 3-oxoalanine (also known as C-formylglycine, FGly), of a serine or cysteine residue in prokaryotes and of a cysteine residue in eukaryotes, is critical for catalytic activity.</text>
</comment>
<evidence type="ECO:0000256" key="6">
    <source>
        <dbReference type="PIRSR" id="PIRSR000972-50"/>
    </source>
</evidence>
<dbReference type="GO" id="GO:0018958">
    <property type="term" value="P:phenol-containing compound metabolic process"/>
    <property type="evidence" value="ECO:0007669"/>
    <property type="project" value="InterPro"/>
</dbReference>
<keyword evidence="2 7" id="KW-0732">Signal</keyword>
<accession>A0AAD4GW45</accession>
<dbReference type="AlphaFoldDB" id="A0AAD4GW45"/>
<dbReference type="InterPro" id="IPR024607">
    <property type="entry name" value="Sulfatase_CS"/>
</dbReference>
<dbReference type="Proteomes" id="UP001194746">
    <property type="component" value="Unassembled WGS sequence"/>
</dbReference>
<evidence type="ECO:0000313" key="9">
    <source>
        <dbReference type="EMBL" id="KAF9891507.1"/>
    </source>
</evidence>
<protein>
    <recommendedName>
        <fullName evidence="5">Arylsulfatase</fullName>
        <shortName evidence="5">AS</shortName>
        <ecNumber evidence="5">3.1.6.1</ecNumber>
    </recommendedName>
    <alternativeName>
        <fullName evidence="5">Aryl-sulfate sulphohydrolase</fullName>
    </alternativeName>
</protein>
<dbReference type="EMBL" id="VCAU01000018">
    <property type="protein sequence ID" value="KAF9891507.1"/>
    <property type="molecule type" value="Genomic_DNA"/>
</dbReference>
<dbReference type="Pfam" id="PF00884">
    <property type="entry name" value="Sulfatase"/>
    <property type="match status" value="1"/>
</dbReference>
<dbReference type="PANTHER" id="PTHR43108">
    <property type="entry name" value="N-ACETYLGLUCOSAMINE-6-SULFATASE FAMILY MEMBER"/>
    <property type="match status" value="1"/>
</dbReference>
<evidence type="ECO:0000256" key="2">
    <source>
        <dbReference type="ARBA" id="ARBA00022729"/>
    </source>
</evidence>
<keyword evidence="4" id="KW-0325">Glycoprotein</keyword>
<feature type="chain" id="PRO_5042234477" description="Arylsulfatase" evidence="7">
    <location>
        <begin position="17"/>
        <end position="588"/>
    </location>
</feature>
<feature type="signal peptide" evidence="7">
    <location>
        <begin position="1"/>
        <end position="16"/>
    </location>
</feature>
<feature type="domain" description="Sulfatase N-terminal" evidence="8">
    <location>
        <begin position="25"/>
        <end position="371"/>
    </location>
</feature>
<gene>
    <name evidence="9" type="ORF">FE257_003974</name>
</gene>
<evidence type="ECO:0000256" key="7">
    <source>
        <dbReference type="SAM" id="SignalP"/>
    </source>
</evidence>
<comment type="similarity">
    <text evidence="1 5">Belongs to the sulfatase family.</text>
</comment>
<dbReference type="SUPFAM" id="SSF53649">
    <property type="entry name" value="Alkaline phosphatase-like"/>
    <property type="match status" value="1"/>
</dbReference>
<sequence length="588" mass="66270">MKWSSAALLLSGLALAHKPPTPKQPNILFVLTDDQDNHMGGVDFMPRLRESIIEKGATYDKHFCTVAICCPSRANLWTGRMAHNNNVTDVAPPYGGYPQVVKLGWNDNYLPLWMQDAGYNTYYVGKLWNYQNVDNYNDPPVRGFNGSEISLDPYTYQYYNSMMVRNGGDPVSYAGQYITDVMTDKALGFLDEALAEERPWMMTVAPVAPHSNGTREIHSGVFWQSQPEYAARHAHMFKDYQIPREASFNAAIDGGVSWIGNLAPLNESVIEYHDEYQRCRLRSLQAVDEMVESLVARLEEAGVMDNTYIFYSTDNGYHISQHRLAPGKECGFDTDIHIPLYVRGPGIPENQTLDAVTSHTDLAPTFLQIAGGATHGLDGKPIPMTVEESYRSKTEHIGVEYWGVNLPEGIHGYRKLPLPDGSAHNINVYHNNTYKGLRLIGDTYSLYYSVWCSNEVELYDLTVDPYQITNLASNRTRFANHTVVGRPLQQVINRLDALMMVVKSCKEESCRQPWEELHPGGFVENLRAALSPAYDGFYAQQPKVAFSSCELGYLVSAEGAMAVDPYEREKKYKLGRRFEYGESLAFFS</sequence>
<dbReference type="InterPro" id="IPR012083">
    <property type="entry name" value="Arylsulfatase"/>
</dbReference>
<comment type="caution">
    <text evidence="9">The sequence shown here is derived from an EMBL/GenBank/DDBJ whole genome shotgun (WGS) entry which is preliminary data.</text>
</comment>
<reference evidence="9" key="1">
    <citation type="journal article" date="2019" name="Beilstein J. Org. Chem.">
        <title>Nanangenines: drimane sesquiterpenoids as the dominant metabolite cohort of a novel Australian fungus, Aspergillus nanangensis.</title>
        <authorList>
            <person name="Lacey H.J."/>
            <person name="Gilchrist C.L.M."/>
            <person name="Crombie A."/>
            <person name="Kalaitzis J.A."/>
            <person name="Vuong D."/>
            <person name="Rutledge P.J."/>
            <person name="Turner P."/>
            <person name="Pitt J.I."/>
            <person name="Lacey E."/>
            <person name="Chooi Y.H."/>
            <person name="Piggott A.M."/>
        </authorList>
    </citation>
    <scope>NUCLEOTIDE SEQUENCE</scope>
    <source>
        <strain evidence="9">MST-FP2251</strain>
    </source>
</reference>
<dbReference type="GO" id="GO:0005539">
    <property type="term" value="F:glycosaminoglycan binding"/>
    <property type="evidence" value="ECO:0007669"/>
    <property type="project" value="TreeGrafter"/>
</dbReference>
<keyword evidence="10" id="KW-1185">Reference proteome</keyword>
<evidence type="ECO:0000313" key="10">
    <source>
        <dbReference type="Proteomes" id="UP001194746"/>
    </source>
</evidence>
<proteinExistence type="inferred from homology"/>
<dbReference type="InterPro" id="IPR017850">
    <property type="entry name" value="Alkaline_phosphatase_core_sf"/>
</dbReference>
<feature type="modified residue" description="3-oxoalanine (Cys)" evidence="6">
    <location>
        <position position="69"/>
    </location>
</feature>
<dbReference type="PANTHER" id="PTHR43108:SF8">
    <property type="entry name" value="SD21168P"/>
    <property type="match status" value="1"/>
</dbReference>
<dbReference type="GO" id="GO:0008449">
    <property type="term" value="F:N-acetylglucosamine-6-sulfatase activity"/>
    <property type="evidence" value="ECO:0007669"/>
    <property type="project" value="TreeGrafter"/>
</dbReference>
<dbReference type="FunFam" id="3.40.720.10:FF:000051">
    <property type="entry name" value="Arylsulfatase"/>
    <property type="match status" value="1"/>
</dbReference>